<dbReference type="CDD" id="cd03039">
    <property type="entry name" value="GST_N_Sigma_like"/>
    <property type="match status" value="2"/>
</dbReference>
<proteinExistence type="inferred from homology"/>
<dbReference type="InterPro" id="IPR004045">
    <property type="entry name" value="Glutathione_S-Trfase_N"/>
</dbReference>
<reference evidence="6" key="2">
    <citation type="submission" date="2022-06" db="UniProtKB">
        <authorList>
            <consortium name="EnsemblMetazoa"/>
        </authorList>
    </citation>
    <scope>IDENTIFICATION</scope>
    <source>
        <strain evidence="6">PS312</strain>
    </source>
</reference>
<dbReference type="GO" id="GO:0006749">
    <property type="term" value="P:glutathione metabolic process"/>
    <property type="evidence" value="ECO:0000318"/>
    <property type="project" value="GO_Central"/>
</dbReference>
<dbReference type="PROSITE" id="PS50405">
    <property type="entry name" value="GST_CTER"/>
    <property type="match status" value="2"/>
</dbReference>
<dbReference type="AlphaFoldDB" id="A0A2A6C7L3"/>
<evidence type="ECO:0000313" key="7">
    <source>
        <dbReference type="Proteomes" id="UP000005239"/>
    </source>
</evidence>
<dbReference type="OrthoDB" id="414243at2759"/>
<keyword evidence="7" id="KW-1185">Reference proteome</keyword>
<dbReference type="Gene3D" id="1.20.1050.10">
    <property type="match status" value="2"/>
</dbReference>
<comment type="similarity">
    <text evidence="3">Belongs to the GST superfamily. Sigma family.</text>
</comment>
<dbReference type="Proteomes" id="UP000005239">
    <property type="component" value="Unassembled WGS sequence"/>
</dbReference>
<comment type="catalytic activity">
    <reaction evidence="4">
        <text>RX + glutathione = an S-substituted glutathione + a halide anion + H(+)</text>
        <dbReference type="Rhea" id="RHEA:16437"/>
        <dbReference type="ChEBI" id="CHEBI:15378"/>
        <dbReference type="ChEBI" id="CHEBI:16042"/>
        <dbReference type="ChEBI" id="CHEBI:17792"/>
        <dbReference type="ChEBI" id="CHEBI:57925"/>
        <dbReference type="ChEBI" id="CHEBI:90779"/>
        <dbReference type="EC" id="2.5.1.18"/>
    </reaction>
</comment>
<dbReference type="PANTHER" id="PTHR11571:SF261">
    <property type="entry name" value="GLUTATHIONE S-TRANSFERASE GST-36-RELATED"/>
    <property type="match status" value="1"/>
</dbReference>
<dbReference type="SFLD" id="SFLDG01205">
    <property type="entry name" value="AMPS.1"/>
    <property type="match status" value="2"/>
</dbReference>
<evidence type="ECO:0000256" key="3">
    <source>
        <dbReference type="ARBA" id="ARBA00038317"/>
    </source>
</evidence>
<dbReference type="Gene3D" id="3.40.30.10">
    <property type="entry name" value="Glutaredoxin"/>
    <property type="match status" value="2"/>
</dbReference>
<dbReference type="InterPro" id="IPR040079">
    <property type="entry name" value="Glutathione_S-Trfase"/>
</dbReference>
<dbReference type="FunFam" id="3.40.30.10:FF:000035">
    <property type="entry name" value="hematopoietic prostaglandin D synthase"/>
    <property type="match status" value="1"/>
</dbReference>
<dbReference type="PANTHER" id="PTHR11571">
    <property type="entry name" value="GLUTATHIONE S-TRANSFERASE"/>
    <property type="match status" value="1"/>
</dbReference>
<name>A0A2A6C7L3_PRIPA</name>
<reference evidence="7" key="1">
    <citation type="journal article" date="2008" name="Nat. Genet.">
        <title>The Pristionchus pacificus genome provides a unique perspective on nematode lifestyle and parasitism.</title>
        <authorList>
            <person name="Dieterich C."/>
            <person name="Clifton S.W."/>
            <person name="Schuster L.N."/>
            <person name="Chinwalla A."/>
            <person name="Delehaunty K."/>
            <person name="Dinkelacker I."/>
            <person name="Fulton L."/>
            <person name="Fulton R."/>
            <person name="Godfrey J."/>
            <person name="Minx P."/>
            <person name="Mitreva M."/>
            <person name="Roeseler W."/>
            <person name="Tian H."/>
            <person name="Witte H."/>
            <person name="Yang S.P."/>
            <person name="Wilson R.K."/>
            <person name="Sommer R.J."/>
        </authorList>
    </citation>
    <scope>NUCLEOTIDE SEQUENCE [LARGE SCALE GENOMIC DNA]</scope>
    <source>
        <strain evidence="7">PS312</strain>
    </source>
</reference>
<gene>
    <name evidence="6" type="primary">WBGene00110421</name>
</gene>
<dbReference type="PROSITE" id="PS50404">
    <property type="entry name" value="GST_NTER"/>
    <property type="match status" value="2"/>
</dbReference>
<dbReference type="SUPFAM" id="SSF52833">
    <property type="entry name" value="Thioredoxin-like"/>
    <property type="match status" value="2"/>
</dbReference>
<dbReference type="EnsemblMetazoa" id="PPA20867.1">
    <property type="protein sequence ID" value="PPA20867.1"/>
    <property type="gene ID" value="WBGene00110421"/>
</dbReference>
<dbReference type="Pfam" id="PF14497">
    <property type="entry name" value="GST_C_3"/>
    <property type="match status" value="1"/>
</dbReference>
<dbReference type="GO" id="GO:0004364">
    <property type="term" value="F:glutathione transferase activity"/>
    <property type="evidence" value="ECO:0000318"/>
    <property type="project" value="GO_Central"/>
</dbReference>
<dbReference type="SFLD" id="SFLDG00363">
    <property type="entry name" value="AMPS_(cytGST):_Alpha-__Mu-__Pi"/>
    <property type="match status" value="2"/>
</dbReference>
<dbReference type="InterPro" id="IPR004046">
    <property type="entry name" value="GST_C"/>
</dbReference>
<evidence type="ECO:0000256" key="5">
    <source>
        <dbReference type="ARBA" id="ARBA00078118"/>
    </source>
</evidence>
<dbReference type="CDD" id="cd03192">
    <property type="entry name" value="GST_C_Sigma_like"/>
    <property type="match status" value="1"/>
</dbReference>
<evidence type="ECO:0000256" key="4">
    <source>
        <dbReference type="ARBA" id="ARBA00047960"/>
    </source>
</evidence>
<dbReference type="SFLD" id="SFLDS00019">
    <property type="entry name" value="Glutathione_Transferase_(cytos"/>
    <property type="match status" value="2"/>
</dbReference>
<evidence type="ECO:0000256" key="2">
    <source>
        <dbReference type="ARBA" id="ARBA00022679"/>
    </source>
</evidence>
<organism evidence="6 7">
    <name type="scientific">Pristionchus pacificus</name>
    <name type="common">Parasitic nematode worm</name>
    <dbReference type="NCBI Taxonomy" id="54126"/>
    <lineage>
        <taxon>Eukaryota</taxon>
        <taxon>Metazoa</taxon>
        <taxon>Ecdysozoa</taxon>
        <taxon>Nematoda</taxon>
        <taxon>Chromadorea</taxon>
        <taxon>Rhabditida</taxon>
        <taxon>Rhabditina</taxon>
        <taxon>Diplogasteromorpha</taxon>
        <taxon>Diplogasteroidea</taxon>
        <taxon>Neodiplogasteridae</taxon>
        <taxon>Pristionchus</taxon>
    </lineage>
</organism>
<sequence>MPTYKLYYFPLRGRGEPIRQLLTLAGQPFEDYRINPEEWSAVKADMPLGQVPVLEVDGSTKLAQTMTILRYIANRHGLAGRTPEENAKLDMIAECVQEMINSPQIFNWALIVLDKCTEITTEEQKADFFKYKVTPDLESYAPKIERFLLSNGNNGLLQGDTETWVDIFAAEVFSKFVEFGDPLCLDASSSLACTRIRRDRTPRRMPTIKLIYFDGRGRGESIRQLLKLAQVPFEDCRITFEEWIALKRTTPLGNIPILEIDGVSICPTSTIHRFIGNQYGLGGTSALEKARLDMIGECIQDLSSDYGPNWFGRCLLGRDPEYPTKVRQRLYFKQKVVPAIEKFAPFVEKFLIENGNNGLFLGETETWADVFAAEQFAKFIDYGEAECLDAFPAIKKLIARVHSHPIIAEHIRTRRPAIA</sequence>
<dbReference type="InterPro" id="IPR036249">
    <property type="entry name" value="Thioredoxin-like_sf"/>
</dbReference>
<dbReference type="GO" id="GO:0004602">
    <property type="term" value="F:glutathione peroxidase activity"/>
    <property type="evidence" value="ECO:0007669"/>
    <property type="project" value="UniProtKB-ARBA"/>
</dbReference>
<dbReference type="InterPro" id="IPR036282">
    <property type="entry name" value="Glutathione-S-Trfase_C_sf"/>
</dbReference>
<dbReference type="FunFam" id="3.40.30.10:FF:000258">
    <property type="entry name" value="Glutathione S-transferase"/>
    <property type="match status" value="1"/>
</dbReference>
<accession>A0A8R1UEU5</accession>
<keyword evidence="2" id="KW-0808">Transferase</keyword>
<dbReference type="FunFam" id="1.20.1050.10:FF:000076">
    <property type="entry name" value="Probable glutathione S-transferase gst-36"/>
    <property type="match status" value="2"/>
</dbReference>
<dbReference type="InterPro" id="IPR050213">
    <property type="entry name" value="GST_superfamily"/>
</dbReference>
<evidence type="ECO:0000256" key="1">
    <source>
        <dbReference type="ARBA" id="ARBA00012452"/>
    </source>
</evidence>
<evidence type="ECO:0000313" key="6">
    <source>
        <dbReference type="EnsemblMetazoa" id="PPA20867.1"/>
    </source>
</evidence>
<dbReference type="InterPro" id="IPR010987">
    <property type="entry name" value="Glutathione-S-Trfase_C-like"/>
</dbReference>
<protein>
    <recommendedName>
        <fullName evidence="1">glutathione transferase</fullName>
        <ecNumber evidence="1">2.5.1.18</ecNumber>
    </recommendedName>
    <alternativeName>
        <fullName evidence="5">GST class-sigma</fullName>
    </alternativeName>
</protein>
<dbReference type="Pfam" id="PF02798">
    <property type="entry name" value="GST_N"/>
    <property type="match status" value="2"/>
</dbReference>
<dbReference type="EC" id="2.5.1.18" evidence="1"/>
<dbReference type="SUPFAM" id="SSF47616">
    <property type="entry name" value="GST C-terminal domain-like"/>
    <property type="match status" value="2"/>
</dbReference>
<accession>A0A2A6C7L3</accession>